<name>A0ABT7EJC8_9GAMM</name>
<evidence type="ECO:0000256" key="3">
    <source>
        <dbReference type="ARBA" id="ARBA00022801"/>
    </source>
</evidence>
<gene>
    <name evidence="7" type="primary">fghA</name>
    <name evidence="7" type="ORF">QNM18_08880</name>
</gene>
<dbReference type="NCBIfam" id="TIGR02821">
    <property type="entry name" value="fghA_ester_D"/>
    <property type="match status" value="1"/>
</dbReference>
<dbReference type="InterPro" id="IPR014186">
    <property type="entry name" value="S-formylglutathione_hydrol"/>
</dbReference>
<organism evidence="7 8">
    <name type="scientific">Pseudoalteromonas obscura</name>
    <dbReference type="NCBI Taxonomy" id="3048491"/>
    <lineage>
        <taxon>Bacteria</taxon>
        <taxon>Pseudomonadati</taxon>
        <taxon>Pseudomonadota</taxon>
        <taxon>Gammaproteobacteria</taxon>
        <taxon>Alteromonadales</taxon>
        <taxon>Pseudoalteromonadaceae</taxon>
        <taxon>Pseudoalteromonas</taxon>
    </lineage>
</organism>
<keyword evidence="2 6" id="KW-0719">Serine esterase</keyword>
<comment type="catalytic activity">
    <reaction evidence="4 6">
        <text>S-formylglutathione + H2O = formate + glutathione + H(+)</text>
        <dbReference type="Rhea" id="RHEA:14961"/>
        <dbReference type="ChEBI" id="CHEBI:15377"/>
        <dbReference type="ChEBI" id="CHEBI:15378"/>
        <dbReference type="ChEBI" id="CHEBI:15740"/>
        <dbReference type="ChEBI" id="CHEBI:57688"/>
        <dbReference type="ChEBI" id="CHEBI:57925"/>
        <dbReference type="EC" id="3.1.2.12"/>
    </reaction>
</comment>
<dbReference type="GO" id="GO:0018738">
    <property type="term" value="F:S-formylglutathione hydrolase activity"/>
    <property type="evidence" value="ECO:0007669"/>
    <property type="project" value="UniProtKB-EC"/>
</dbReference>
<comment type="similarity">
    <text evidence="1 6">Belongs to the esterase D family.</text>
</comment>
<reference evidence="7 8" key="1">
    <citation type="submission" date="2023-05" db="EMBL/GenBank/DDBJ databases">
        <title>Pseudoalteromonas ardens sp. nov., Pseudoalteromonas obscura sp. nov., and Pseudoalteromonas umbrosa sp. nov., isolated from the coral Montipora capitata.</title>
        <authorList>
            <person name="Thomas E.M."/>
            <person name="Smith E.M."/>
            <person name="Papke E."/>
            <person name="Shlafstein M.D."/>
            <person name="Oline D.K."/>
            <person name="Videau P."/>
            <person name="Saw J.H."/>
            <person name="Strangman W.K."/>
            <person name="Ushijima B."/>
        </authorList>
    </citation>
    <scope>NUCLEOTIDE SEQUENCE [LARGE SCALE GENOMIC DNA]</scope>
    <source>
        <strain evidence="7 8">P94</strain>
    </source>
</reference>
<comment type="caution">
    <text evidence="7">The sequence shown here is derived from an EMBL/GenBank/DDBJ whole genome shotgun (WGS) entry which is preliminary data.</text>
</comment>
<evidence type="ECO:0000256" key="2">
    <source>
        <dbReference type="ARBA" id="ARBA00022487"/>
    </source>
</evidence>
<dbReference type="PANTHER" id="PTHR10061">
    <property type="entry name" value="S-FORMYLGLUTATHIONE HYDROLASE"/>
    <property type="match status" value="1"/>
</dbReference>
<dbReference type="RefSeq" id="WP_284136938.1">
    <property type="nucleotide sequence ID" value="NZ_JASJUT010000003.1"/>
</dbReference>
<evidence type="ECO:0000256" key="1">
    <source>
        <dbReference type="ARBA" id="ARBA00005622"/>
    </source>
</evidence>
<dbReference type="SUPFAM" id="SSF53474">
    <property type="entry name" value="alpha/beta-Hydrolases"/>
    <property type="match status" value="1"/>
</dbReference>
<proteinExistence type="inferred from homology"/>
<keyword evidence="3 6" id="KW-0378">Hydrolase</keyword>
<dbReference type="EC" id="3.1.2.12" evidence="5 6"/>
<protein>
    <recommendedName>
        <fullName evidence="5 6">S-formylglutathione hydrolase</fullName>
        <ecNumber evidence="5 6">3.1.2.12</ecNumber>
    </recommendedName>
</protein>
<accession>A0ABT7EJC8</accession>
<evidence type="ECO:0000313" key="7">
    <source>
        <dbReference type="EMBL" id="MDK2595152.1"/>
    </source>
</evidence>
<evidence type="ECO:0000313" key="8">
    <source>
        <dbReference type="Proteomes" id="UP001231915"/>
    </source>
</evidence>
<dbReference type="InterPro" id="IPR000801">
    <property type="entry name" value="Esterase-like"/>
</dbReference>
<dbReference type="PANTHER" id="PTHR10061:SF1">
    <property type="entry name" value="S-FORMYLGLUTATHIONE HYDROLASE YEIG"/>
    <property type="match status" value="1"/>
</dbReference>
<dbReference type="Proteomes" id="UP001231915">
    <property type="component" value="Unassembled WGS sequence"/>
</dbReference>
<keyword evidence="8" id="KW-1185">Reference proteome</keyword>
<evidence type="ECO:0000256" key="6">
    <source>
        <dbReference type="RuleBase" id="RU363068"/>
    </source>
</evidence>
<dbReference type="EMBL" id="JASJUT010000003">
    <property type="protein sequence ID" value="MDK2595152.1"/>
    <property type="molecule type" value="Genomic_DNA"/>
</dbReference>
<dbReference type="InterPro" id="IPR029058">
    <property type="entry name" value="AB_hydrolase_fold"/>
</dbReference>
<sequence length="280" mass="31282">MELISENKVFGGVHKRFKHQSSTNNCEMTFAIFLPKSVNNDTKLPVLYWLSGLTCTDENFMQKAGVFKYASERGLVIVAPDTSPRGEDVADDENGSYDFGLGAGFYLNATQSPYSTHYNMYDYVTNELPKLIESNFLVSTKKSISGHSMGGHGALTIGLRNSLQYESISAFAPISNPTNCPWGIKAFSGYLGDDEASWAQYDATALLRQNTISRQIPIKIDQGADDAFLVDQLKPEALQNAAKNIGYNIEFQLHDGYDHSYFFISSFIEQHIEFHAKHLR</sequence>
<dbReference type="Gene3D" id="3.40.50.1820">
    <property type="entry name" value="alpha/beta hydrolase"/>
    <property type="match status" value="1"/>
</dbReference>
<evidence type="ECO:0000256" key="5">
    <source>
        <dbReference type="NCBIfam" id="TIGR02821"/>
    </source>
</evidence>
<comment type="function">
    <text evidence="6">Serine hydrolase involved in the detoxification of formaldehyde.</text>
</comment>
<evidence type="ECO:0000256" key="4">
    <source>
        <dbReference type="ARBA" id="ARBA00047590"/>
    </source>
</evidence>
<dbReference type="Pfam" id="PF00756">
    <property type="entry name" value="Esterase"/>
    <property type="match status" value="1"/>
</dbReference>